<proteinExistence type="predicted"/>
<accession>A0A4Y2R6H4</accession>
<dbReference type="EMBL" id="BGPR01015972">
    <property type="protein sequence ID" value="GBN71347.1"/>
    <property type="molecule type" value="Genomic_DNA"/>
</dbReference>
<organism evidence="5 6">
    <name type="scientific">Araneus ventricosus</name>
    <name type="common">Orbweaver spider</name>
    <name type="synonym">Epeira ventricosa</name>
    <dbReference type="NCBI Taxonomy" id="182803"/>
    <lineage>
        <taxon>Eukaryota</taxon>
        <taxon>Metazoa</taxon>
        <taxon>Ecdysozoa</taxon>
        <taxon>Arthropoda</taxon>
        <taxon>Chelicerata</taxon>
        <taxon>Arachnida</taxon>
        <taxon>Araneae</taxon>
        <taxon>Araneomorphae</taxon>
        <taxon>Entelegynae</taxon>
        <taxon>Araneoidea</taxon>
        <taxon>Araneidae</taxon>
        <taxon>Araneus</taxon>
    </lineage>
</organism>
<dbReference type="EMBL" id="BGPR01011835">
    <property type="protein sequence ID" value="GBN53203.1"/>
    <property type="molecule type" value="Genomic_DNA"/>
</dbReference>
<comment type="caution">
    <text evidence="5">The sequence shown here is derived from an EMBL/GenBank/DDBJ whole genome shotgun (WGS) entry which is preliminary data.</text>
</comment>
<name>A0A4Y2R6H4_ARAVE</name>
<evidence type="ECO:0000313" key="2">
    <source>
        <dbReference type="EMBL" id="GBN51870.1"/>
    </source>
</evidence>
<gene>
    <name evidence="2" type="ORF">AVEN_120154_1</name>
    <name evidence="5" type="ORF">AVEN_201368_1</name>
    <name evidence="4" type="ORF">AVEN_213773_1</name>
    <name evidence="3" type="ORF">AVEN_419_1</name>
</gene>
<dbReference type="EMBL" id="BGPR01011555">
    <property type="protein sequence ID" value="GBN51870.1"/>
    <property type="molecule type" value="Genomic_DNA"/>
</dbReference>
<evidence type="ECO:0000256" key="1">
    <source>
        <dbReference type="SAM" id="MobiDB-lite"/>
    </source>
</evidence>
<dbReference type="AlphaFoldDB" id="A0A4Y2R6H4"/>
<evidence type="ECO:0000313" key="5">
    <source>
        <dbReference type="EMBL" id="GBN71347.1"/>
    </source>
</evidence>
<evidence type="ECO:0000313" key="4">
    <source>
        <dbReference type="EMBL" id="GBN71312.1"/>
    </source>
</evidence>
<evidence type="ECO:0000313" key="6">
    <source>
        <dbReference type="Proteomes" id="UP000499080"/>
    </source>
</evidence>
<evidence type="ECO:0000313" key="3">
    <source>
        <dbReference type="EMBL" id="GBN53203.1"/>
    </source>
</evidence>
<protein>
    <submittedName>
        <fullName evidence="5">Uncharacterized protein</fullName>
    </submittedName>
</protein>
<dbReference type="OrthoDB" id="8197165at2759"/>
<feature type="region of interest" description="Disordered" evidence="1">
    <location>
        <begin position="249"/>
        <end position="274"/>
    </location>
</feature>
<sequence length="274" mass="30762">MAQTFCTSTDGGRTDGKGIKRAAADLYIIVSHPFHRRAKFWRIKKQVISLLPTKISINDMKVSVKPTLISCMIDGKICNAVAGCESTQPCYLCGDKPSEMNDERIIKQKTVNRNLLSLGLSTLHTWIRFFECVLHLSYRLEIKSWQARGAKNKNNVAGKKKKTKFKSELGLLVDMPKQQTGNTNVGDTALKHLTSTYKKPENYILESTHGTQCPSIYSKLTCSSQNKYRKISNEVRELLEIRTPAPIDQDAILLESSDTEESESDLEESDLGSE</sequence>
<dbReference type="EMBL" id="BGPR01015964">
    <property type="protein sequence ID" value="GBN71312.1"/>
    <property type="molecule type" value="Genomic_DNA"/>
</dbReference>
<feature type="compositionally biased region" description="Acidic residues" evidence="1">
    <location>
        <begin position="257"/>
        <end position="274"/>
    </location>
</feature>
<keyword evidence="6" id="KW-1185">Reference proteome</keyword>
<reference evidence="5 6" key="1">
    <citation type="journal article" date="2019" name="Sci. Rep.">
        <title>Orb-weaving spider Araneus ventricosus genome elucidates the spidroin gene catalogue.</title>
        <authorList>
            <person name="Kono N."/>
            <person name="Nakamura H."/>
            <person name="Ohtoshi R."/>
            <person name="Moran D.A.P."/>
            <person name="Shinohara A."/>
            <person name="Yoshida Y."/>
            <person name="Fujiwara M."/>
            <person name="Mori M."/>
            <person name="Tomita M."/>
            <person name="Arakawa K."/>
        </authorList>
    </citation>
    <scope>NUCLEOTIDE SEQUENCE [LARGE SCALE GENOMIC DNA]</scope>
</reference>
<dbReference type="Proteomes" id="UP000499080">
    <property type="component" value="Unassembled WGS sequence"/>
</dbReference>